<evidence type="ECO:0000256" key="8">
    <source>
        <dbReference type="ARBA" id="ARBA00022475"/>
    </source>
</evidence>
<feature type="transmembrane region" description="Helical" evidence="19">
    <location>
        <begin position="194"/>
        <end position="216"/>
    </location>
</feature>
<evidence type="ECO:0000256" key="19">
    <source>
        <dbReference type="SAM" id="Phobius"/>
    </source>
</evidence>
<dbReference type="Pfam" id="PF01148">
    <property type="entry name" value="CTP_transf_1"/>
    <property type="match status" value="1"/>
</dbReference>
<dbReference type="GO" id="GO:0005886">
    <property type="term" value="C:plasma membrane"/>
    <property type="evidence" value="ECO:0007669"/>
    <property type="project" value="UniProtKB-SubCell"/>
</dbReference>
<proteinExistence type="inferred from homology"/>
<keyword evidence="12 18" id="KW-0548">Nucleotidyltransferase</keyword>
<protein>
    <recommendedName>
        <fullName evidence="7 18">Phosphatidate cytidylyltransferase</fullName>
        <ecNumber evidence="6 18">2.7.7.41</ecNumber>
    </recommendedName>
</protein>
<dbReference type="InterPro" id="IPR000374">
    <property type="entry name" value="PC_trans"/>
</dbReference>
<feature type="transmembrane region" description="Helical" evidence="19">
    <location>
        <begin position="88"/>
        <end position="113"/>
    </location>
</feature>
<feature type="transmembrane region" description="Helical" evidence="19">
    <location>
        <begin position="133"/>
        <end position="156"/>
    </location>
</feature>
<evidence type="ECO:0000256" key="11">
    <source>
        <dbReference type="ARBA" id="ARBA00022692"/>
    </source>
</evidence>
<evidence type="ECO:0000256" key="18">
    <source>
        <dbReference type="RuleBase" id="RU003938"/>
    </source>
</evidence>
<evidence type="ECO:0000256" key="13">
    <source>
        <dbReference type="ARBA" id="ARBA00022989"/>
    </source>
</evidence>
<comment type="catalytic activity">
    <reaction evidence="1 18">
        <text>a 1,2-diacyl-sn-glycero-3-phosphate + CTP + H(+) = a CDP-1,2-diacyl-sn-glycerol + diphosphate</text>
        <dbReference type="Rhea" id="RHEA:16229"/>
        <dbReference type="ChEBI" id="CHEBI:15378"/>
        <dbReference type="ChEBI" id="CHEBI:33019"/>
        <dbReference type="ChEBI" id="CHEBI:37563"/>
        <dbReference type="ChEBI" id="CHEBI:58332"/>
        <dbReference type="ChEBI" id="CHEBI:58608"/>
        <dbReference type="EC" id="2.7.7.41"/>
    </reaction>
</comment>
<dbReference type="PANTHER" id="PTHR46382">
    <property type="entry name" value="PHOSPHATIDATE CYTIDYLYLTRANSFERASE"/>
    <property type="match status" value="1"/>
</dbReference>
<evidence type="ECO:0000256" key="2">
    <source>
        <dbReference type="ARBA" id="ARBA00004651"/>
    </source>
</evidence>
<keyword evidence="15 19" id="KW-0472">Membrane</keyword>
<feature type="transmembrane region" description="Helical" evidence="19">
    <location>
        <begin position="56"/>
        <end position="76"/>
    </location>
</feature>
<evidence type="ECO:0000256" key="17">
    <source>
        <dbReference type="ARBA" id="ARBA00023264"/>
    </source>
</evidence>
<feature type="transmembrane region" description="Helical" evidence="19">
    <location>
        <begin position="24"/>
        <end position="44"/>
    </location>
</feature>
<keyword evidence="17" id="KW-1208">Phospholipid metabolism</keyword>
<evidence type="ECO:0000256" key="12">
    <source>
        <dbReference type="ARBA" id="ARBA00022695"/>
    </source>
</evidence>
<evidence type="ECO:0000256" key="7">
    <source>
        <dbReference type="ARBA" id="ARBA00019373"/>
    </source>
</evidence>
<evidence type="ECO:0000256" key="14">
    <source>
        <dbReference type="ARBA" id="ARBA00023098"/>
    </source>
</evidence>
<dbReference type="EC" id="2.7.7.41" evidence="6 18"/>
<comment type="similarity">
    <text evidence="5 18">Belongs to the CDS family.</text>
</comment>
<keyword evidence="16" id="KW-0594">Phospholipid biosynthesis</keyword>
<dbReference type="EMBL" id="JAHLFM010000017">
    <property type="protein sequence ID" value="MBU3830735.1"/>
    <property type="molecule type" value="Genomic_DNA"/>
</dbReference>
<dbReference type="GO" id="GO:0016024">
    <property type="term" value="P:CDP-diacylglycerol biosynthetic process"/>
    <property type="evidence" value="ECO:0007669"/>
    <property type="project" value="TreeGrafter"/>
</dbReference>
<accession>A0A9E2NVY3</accession>
<evidence type="ECO:0000256" key="15">
    <source>
        <dbReference type="ARBA" id="ARBA00023136"/>
    </source>
</evidence>
<dbReference type="Proteomes" id="UP000824247">
    <property type="component" value="Unassembled WGS sequence"/>
</dbReference>
<comment type="subcellular location">
    <subcellularLocation>
        <location evidence="2">Cell membrane</location>
        <topology evidence="2">Multi-pass membrane protein</topology>
    </subcellularLocation>
</comment>
<feature type="transmembrane region" description="Helical" evidence="19">
    <location>
        <begin position="168"/>
        <end position="188"/>
    </location>
</feature>
<comment type="pathway">
    <text evidence="3 18">Phospholipid metabolism; CDP-diacylglycerol biosynthesis; CDP-diacylglycerol from sn-glycerol 3-phosphate: step 3/3.</text>
</comment>
<feature type="transmembrane region" description="Helical" evidence="19">
    <location>
        <begin position="287"/>
        <end position="310"/>
    </location>
</feature>
<keyword evidence="13 19" id="KW-1133">Transmembrane helix</keyword>
<feature type="transmembrane region" description="Helical" evidence="19">
    <location>
        <begin position="236"/>
        <end position="255"/>
    </location>
</feature>
<evidence type="ECO:0000256" key="5">
    <source>
        <dbReference type="ARBA" id="ARBA00010185"/>
    </source>
</evidence>
<reference evidence="20" key="1">
    <citation type="journal article" date="2021" name="PeerJ">
        <title>Extensive microbial diversity within the chicken gut microbiome revealed by metagenomics and culture.</title>
        <authorList>
            <person name="Gilroy R."/>
            <person name="Ravi A."/>
            <person name="Getino M."/>
            <person name="Pursley I."/>
            <person name="Horton D.L."/>
            <person name="Alikhan N.F."/>
            <person name="Baker D."/>
            <person name="Gharbi K."/>
            <person name="Hall N."/>
            <person name="Watson M."/>
            <person name="Adriaenssens E.M."/>
            <person name="Foster-Nyarko E."/>
            <person name="Jarju S."/>
            <person name="Secka A."/>
            <person name="Antonio M."/>
            <person name="Oren A."/>
            <person name="Chaudhuri R.R."/>
            <person name="La Ragione R."/>
            <person name="Hildebrand F."/>
            <person name="Pallen M.J."/>
        </authorList>
    </citation>
    <scope>NUCLEOTIDE SEQUENCE</scope>
    <source>
        <strain evidence="20">A5-1222</strain>
    </source>
</reference>
<name>A0A9E2NVY3_9BACT</name>
<sequence length="364" mass="41736">MLLKNTIKANELSQNTKKNMKQRVSSSVFMFLFLAFVFVIGVFADNTNNWSPFSSITTRTVFAWIYLVSFLPLIVICTKEIANIYYKFLIIPYLLILLNMLTLIYAPTLVYFLKYYGYINIEVGTFYDSLTLTNIFAITLACSIAFVVIINTILLFAYSSFTIKNFIIFNLLVGVLSGFYLGIFFFMFTRGFLTLLWIMLIVFNSDIFAYLGGVLFGKHKMAPKISPKKTWEGFAVGQIMTIGLGLLILFGFSYIEHNPDVLKEIFGIQFQHGFTYFNDSQIANRSLWWFNIFIILTTLSLLSVFGDLSYSWFKRKYRIKDYGSIIPGHGGIIDRIDSHSVVISFFFVISFFIALGAKTVVFFG</sequence>
<reference evidence="20" key="2">
    <citation type="submission" date="2021-04" db="EMBL/GenBank/DDBJ databases">
        <authorList>
            <person name="Gilroy R."/>
        </authorList>
    </citation>
    <scope>NUCLEOTIDE SEQUENCE</scope>
    <source>
        <strain evidence="20">A5-1222</strain>
    </source>
</reference>
<dbReference type="GO" id="GO:0004605">
    <property type="term" value="F:phosphatidate cytidylyltransferase activity"/>
    <property type="evidence" value="ECO:0007669"/>
    <property type="project" value="UniProtKB-EC"/>
</dbReference>
<keyword evidence="11 18" id="KW-0812">Transmembrane</keyword>
<feature type="transmembrane region" description="Helical" evidence="19">
    <location>
        <begin position="341"/>
        <end position="363"/>
    </location>
</feature>
<keyword evidence="8" id="KW-1003">Cell membrane</keyword>
<keyword evidence="9" id="KW-0444">Lipid biosynthesis</keyword>
<keyword evidence="14" id="KW-0443">Lipid metabolism</keyword>
<evidence type="ECO:0000256" key="16">
    <source>
        <dbReference type="ARBA" id="ARBA00023209"/>
    </source>
</evidence>
<evidence type="ECO:0000256" key="6">
    <source>
        <dbReference type="ARBA" id="ARBA00012487"/>
    </source>
</evidence>
<comment type="pathway">
    <text evidence="4">Lipid metabolism.</text>
</comment>
<gene>
    <name evidence="20" type="ORF">H9897_01040</name>
</gene>
<dbReference type="AlphaFoldDB" id="A0A9E2NVY3"/>
<organism evidence="20 21">
    <name type="scientific">Candidatus Ureaplasma intestinipullorum</name>
    <dbReference type="NCBI Taxonomy" id="2838770"/>
    <lineage>
        <taxon>Bacteria</taxon>
        <taxon>Bacillati</taxon>
        <taxon>Mycoplasmatota</taxon>
        <taxon>Mycoplasmoidales</taxon>
        <taxon>Mycoplasmoidaceae</taxon>
        <taxon>Ureaplasma</taxon>
    </lineage>
</organism>
<dbReference type="PANTHER" id="PTHR46382:SF1">
    <property type="entry name" value="PHOSPHATIDATE CYTIDYLYLTRANSFERASE"/>
    <property type="match status" value="1"/>
</dbReference>
<evidence type="ECO:0000256" key="10">
    <source>
        <dbReference type="ARBA" id="ARBA00022679"/>
    </source>
</evidence>
<evidence type="ECO:0000256" key="3">
    <source>
        <dbReference type="ARBA" id="ARBA00005119"/>
    </source>
</evidence>
<comment type="caution">
    <text evidence="20">The sequence shown here is derived from an EMBL/GenBank/DDBJ whole genome shotgun (WGS) entry which is preliminary data.</text>
</comment>
<dbReference type="PROSITE" id="PS01315">
    <property type="entry name" value="CDS"/>
    <property type="match status" value="1"/>
</dbReference>
<evidence type="ECO:0000313" key="20">
    <source>
        <dbReference type="EMBL" id="MBU3830735.1"/>
    </source>
</evidence>
<keyword evidence="10 18" id="KW-0808">Transferase</keyword>
<evidence type="ECO:0000256" key="4">
    <source>
        <dbReference type="ARBA" id="ARBA00005189"/>
    </source>
</evidence>
<evidence type="ECO:0000256" key="1">
    <source>
        <dbReference type="ARBA" id="ARBA00001698"/>
    </source>
</evidence>
<evidence type="ECO:0000313" key="21">
    <source>
        <dbReference type="Proteomes" id="UP000824247"/>
    </source>
</evidence>
<evidence type="ECO:0000256" key="9">
    <source>
        <dbReference type="ARBA" id="ARBA00022516"/>
    </source>
</evidence>